<accession>A0ABM1F9T4</accession>
<dbReference type="Proteomes" id="UP000695022">
    <property type="component" value="Unplaced"/>
</dbReference>
<feature type="region of interest" description="Disordered" evidence="1">
    <location>
        <begin position="185"/>
        <end position="229"/>
    </location>
</feature>
<feature type="compositionally biased region" description="Low complexity" evidence="1">
    <location>
        <begin position="262"/>
        <end position="271"/>
    </location>
</feature>
<proteinExistence type="predicted"/>
<gene>
    <name evidence="3" type="primary">LOC106821075</name>
</gene>
<dbReference type="GeneID" id="106821075"/>
<evidence type="ECO:0000313" key="2">
    <source>
        <dbReference type="Proteomes" id="UP000695022"/>
    </source>
</evidence>
<name>A0ABM1F9T4_PRICU</name>
<evidence type="ECO:0000313" key="3">
    <source>
        <dbReference type="RefSeq" id="XP_014681205.1"/>
    </source>
</evidence>
<feature type="region of interest" description="Disordered" evidence="1">
    <location>
        <begin position="247"/>
        <end position="291"/>
    </location>
</feature>
<sequence length="291" mass="32638">MGRGRDLGRLGGGGLPKIKDEYGKAEADLWRTISRVRSLSSRGDGELKIKEKPSALRHPRDSDARAREETRSLTGSMISLGHDALSLDATTREEKLEFFRRLARLRPHAETFHDMMNMSIKRFQEVDDDREPRAETYKVVINDLSRVLLLLTKKSSIMMPADGNKLLLWAERVLQRFRQQKLDNNECNIHTMGSDQGESSDDHSDQSERGLLKGGRSRQPIKRCQSQSLQHAATRIHSKLLEKFGSTPNLKLPIGMPIAEESQSGGSSAGSSPPPPLHQSQTRRGRVVTLL</sequence>
<feature type="compositionally biased region" description="Polar residues" evidence="1">
    <location>
        <begin position="185"/>
        <end position="197"/>
    </location>
</feature>
<organism evidence="2 3">
    <name type="scientific">Priapulus caudatus</name>
    <name type="common">Priapulid worm</name>
    <dbReference type="NCBI Taxonomy" id="37621"/>
    <lineage>
        <taxon>Eukaryota</taxon>
        <taxon>Metazoa</taxon>
        <taxon>Ecdysozoa</taxon>
        <taxon>Scalidophora</taxon>
        <taxon>Priapulida</taxon>
        <taxon>Priapulimorpha</taxon>
        <taxon>Priapulimorphida</taxon>
        <taxon>Priapulidae</taxon>
        <taxon>Priapulus</taxon>
    </lineage>
</organism>
<feature type="compositionally biased region" description="Basic residues" evidence="1">
    <location>
        <begin position="281"/>
        <end position="291"/>
    </location>
</feature>
<keyword evidence="2" id="KW-1185">Reference proteome</keyword>
<protein>
    <submittedName>
        <fullName evidence="3">Uncharacterized protein LOC106821075</fullName>
    </submittedName>
</protein>
<evidence type="ECO:0000256" key="1">
    <source>
        <dbReference type="SAM" id="MobiDB-lite"/>
    </source>
</evidence>
<dbReference type="RefSeq" id="XP_014681205.1">
    <property type="nucleotide sequence ID" value="XM_014825719.1"/>
</dbReference>
<feature type="region of interest" description="Disordered" evidence="1">
    <location>
        <begin position="39"/>
        <end position="71"/>
    </location>
</feature>
<reference evidence="3" key="1">
    <citation type="submission" date="2025-08" db="UniProtKB">
        <authorList>
            <consortium name="RefSeq"/>
        </authorList>
    </citation>
    <scope>IDENTIFICATION</scope>
</reference>
<feature type="compositionally biased region" description="Basic and acidic residues" evidence="1">
    <location>
        <begin position="200"/>
        <end position="211"/>
    </location>
</feature>
<feature type="compositionally biased region" description="Basic and acidic residues" evidence="1">
    <location>
        <begin position="43"/>
        <end position="71"/>
    </location>
</feature>